<dbReference type="EC" id="1.6.2.2" evidence="14"/>
<sequence>MSDFKDKRELLKQPLHGIYIPIALIIVGTCIIDYHYLPYTLSFVAIMCTINFMDAWKRRHSVDPIKWNDLELIDKTVISKNTAIYRFKLNNEDEVLKVPTGHHVACCFSIDGKDEIRYYSPISNEFDTGFFDILVKSYPQGKVSKRFAMLKEGQTVKFRGTVGRLEYKTNMAKEIGLIAGGSGITPILQVITKIITTPEDTTKISLIYANETENDILLKNELDEMAKKYPNFSVHYTLTTPPTNWTGSVGYVKKDLVERYMPKPSADNRLFICGPPEMKRSLIEISSELGWEKTTMKSAASDQVFCF</sequence>
<comment type="catalytic activity">
    <reaction evidence="14">
        <text>2 Fe(III)-[cytochrome b5] + NADH = 2 Fe(II)-[cytochrome b5] + NAD(+) + H(+)</text>
        <dbReference type="Rhea" id="RHEA:46680"/>
        <dbReference type="Rhea" id="RHEA-COMP:10438"/>
        <dbReference type="Rhea" id="RHEA-COMP:10439"/>
        <dbReference type="ChEBI" id="CHEBI:15378"/>
        <dbReference type="ChEBI" id="CHEBI:29033"/>
        <dbReference type="ChEBI" id="CHEBI:29034"/>
        <dbReference type="ChEBI" id="CHEBI:57540"/>
        <dbReference type="ChEBI" id="CHEBI:57945"/>
        <dbReference type="EC" id="1.6.2.2"/>
    </reaction>
</comment>
<dbReference type="InterPro" id="IPR001834">
    <property type="entry name" value="CBR-like"/>
</dbReference>
<evidence type="ECO:0000256" key="1">
    <source>
        <dbReference type="ARBA" id="ARBA00001974"/>
    </source>
</evidence>
<evidence type="ECO:0000313" key="18">
    <source>
        <dbReference type="Proteomes" id="UP000182334"/>
    </source>
</evidence>
<dbReference type="InterPro" id="IPR001709">
    <property type="entry name" value="Flavoprot_Pyr_Nucl_cyt_Rdtase"/>
</dbReference>
<keyword evidence="7 13" id="KW-0274">FAD</keyword>
<protein>
    <recommendedName>
        <fullName evidence="14">NADH-cytochrome b5 reductase</fullName>
        <ecNumber evidence="14">1.6.2.2</ecNumber>
    </recommendedName>
</protein>
<name>A0A1L0BT08_9ASCO</name>
<evidence type="ECO:0000256" key="3">
    <source>
        <dbReference type="ARBA" id="ARBA00006105"/>
    </source>
</evidence>
<dbReference type="GO" id="GO:0006696">
    <property type="term" value="P:ergosterol biosynthetic process"/>
    <property type="evidence" value="ECO:0007669"/>
    <property type="project" value="TreeGrafter"/>
</dbReference>
<dbReference type="FunFam" id="3.40.50.80:FF:000009">
    <property type="entry name" value="NADH-cytochrome b5 reductase"/>
    <property type="match status" value="1"/>
</dbReference>
<keyword evidence="6" id="KW-1000">Mitochondrion outer membrane</keyword>
<evidence type="ECO:0000313" key="17">
    <source>
        <dbReference type="EMBL" id="SGZ54395.1"/>
    </source>
</evidence>
<dbReference type="InterPro" id="IPR039261">
    <property type="entry name" value="FNR_nucleotide-bd"/>
</dbReference>
<evidence type="ECO:0000256" key="13">
    <source>
        <dbReference type="PIRSR" id="PIRSR601834-1"/>
    </source>
</evidence>
<keyword evidence="18" id="KW-1185">Reference proteome</keyword>
<dbReference type="PRINTS" id="PR00406">
    <property type="entry name" value="CYTB5RDTASE"/>
</dbReference>
<dbReference type="Pfam" id="PF00970">
    <property type="entry name" value="FAD_binding_6"/>
    <property type="match status" value="1"/>
</dbReference>
<feature type="transmembrane region" description="Helical" evidence="15">
    <location>
        <begin position="15"/>
        <end position="34"/>
    </location>
</feature>
<feature type="binding site" evidence="13">
    <location>
        <position position="142"/>
    </location>
    <ligand>
        <name>FAD</name>
        <dbReference type="ChEBI" id="CHEBI:57692"/>
    </ligand>
</feature>
<comment type="subcellular location">
    <subcellularLocation>
        <location evidence="2">Mitochondrion outer membrane</location>
    </subcellularLocation>
</comment>
<dbReference type="PANTHER" id="PTHR19370">
    <property type="entry name" value="NADH-CYTOCHROME B5 REDUCTASE"/>
    <property type="match status" value="1"/>
</dbReference>
<evidence type="ECO:0000256" key="11">
    <source>
        <dbReference type="ARBA" id="ARBA00023128"/>
    </source>
</evidence>
<accession>A0A1L0BT08</accession>
<dbReference type="InterPro" id="IPR017927">
    <property type="entry name" value="FAD-bd_FR_type"/>
</dbReference>
<keyword evidence="11" id="KW-0496">Mitochondrion</keyword>
<evidence type="ECO:0000256" key="9">
    <source>
        <dbReference type="ARBA" id="ARBA00023002"/>
    </source>
</evidence>
<keyword evidence="9 14" id="KW-0560">Oxidoreductase</keyword>
<dbReference type="PRINTS" id="PR00371">
    <property type="entry name" value="FPNCR"/>
</dbReference>
<dbReference type="PANTHER" id="PTHR19370:SF143">
    <property type="entry name" value="PLASMA MEMBRANE-ASSOCIATED COENZYME Q6 REDUCTASE PGA3"/>
    <property type="match status" value="1"/>
</dbReference>
<dbReference type="EMBL" id="LT635759">
    <property type="protein sequence ID" value="SGZ54395.1"/>
    <property type="molecule type" value="Genomic_DNA"/>
</dbReference>
<dbReference type="Proteomes" id="UP000182334">
    <property type="component" value="Chromosome IV"/>
</dbReference>
<evidence type="ECO:0000256" key="7">
    <source>
        <dbReference type="ARBA" id="ARBA00022827"/>
    </source>
</evidence>
<feature type="binding site" evidence="13">
    <location>
        <position position="143"/>
    </location>
    <ligand>
        <name>FAD</name>
        <dbReference type="ChEBI" id="CHEBI:57692"/>
    </ligand>
</feature>
<comment type="similarity">
    <text evidence="3 14">Belongs to the flavoprotein pyridine nucleotide cytochrome reductase family.</text>
</comment>
<dbReference type="OrthoDB" id="432685at2759"/>
<dbReference type="Pfam" id="PF00175">
    <property type="entry name" value="NAD_binding_1"/>
    <property type="match status" value="1"/>
</dbReference>
<evidence type="ECO:0000256" key="8">
    <source>
        <dbReference type="ARBA" id="ARBA00022989"/>
    </source>
</evidence>
<feature type="domain" description="FAD-binding FR-type" evidence="16">
    <location>
        <begin position="65"/>
        <end position="168"/>
    </location>
</feature>
<evidence type="ECO:0000256" key="14">
    <source>
        <dbReference type="RuleBase" id="RU361226"/>
    </source>
</evidence>
<feature type="binding site" evidence="13">
    <location>
        <position position="134"/>
    </location>
    <ligand>
        <name>FAD</name>
        <dbReference type="ChEBI" id="CHEBI:57692"/>
    </ligand>
</feature>
<keyword evidence="12 15" id="KW-0472">Membrane</keyword>
<reference evidence="17 18" key="1">
    <citation type="submission" date="2016-10" db="EMBL/GenBank/DDBJ databases">
        <authorList>
            <person name="de Groot N.N."/>
        </authorList>
    </citation>
    <scope>NUCLEOTIDE SEQUENCE [LARGE SCALE GENOMIC DNA]</scope>
    <source>
        <strain evidence="17 18">CBS 141442</strain>
    </source>
</reference>
<evidence type="ECO:0000256" key="2">
    <source>
        <dbReference type="ARBA" id="ARBA00004294"/>
    </source>
</evidence>
<feature type="binding site" evidence="13">
    <location>
        <position position="117"/>
    </location>
    <ligand>
        <name>FAD</name>
        <dbReference type="ChEBI" id="CHEBI:57692"/>
    </ligand>
</feature>
<keyword evidence="10 14" id="KW-0520">NAD</keyword>
<evidence type="ECO:0000256" key="10">
    <source>
        <dbReference type="ARBA" id="ARBA00023027"/>
    </source>
</evidence>
<dbReference type="InterPro" id="IPR001433">
    <property type="entry name" value="OxRdtase_FAD/NAD-bd"/>
</dbReference>
<dbReference type="FunFam" id="2.40.30.10:FF:000069">
    <property type="entry name" value="NADH-cytochrome b5 reductase"/>
    <property type="match status" value="1"/>
</dbReference>
<evidence type="ECO:0000256" key="4">
    <source>
        <dbReference type="ARBA" id="ARBA00022630"/>
    </source>
</evidence>
<dbReference type="STRING" id="45354.A0A1L0BT08"/>
<dbReference type="Gene3D" id="2.40.30.10">
    <property type="entry name" value="Translation factors"/>
    <property type="match status" value="1"/>
</dbReference>
<evidence type="ECO:0000259" key="16">
    <source>
        <dbReference type="PROSITE" id="PS51384"/>
    </source>
</evidence>
<organism evidence="17 18">
    <name type="scientific">Sungouiella intermedia</name>
    <dbReference type="NCBI Taxonomy" id="45354"/>
    <lineage>
        <taxon>Eukaryota</taxon>
        <taxon>Fungi</taxon>
        <taxon>Dikarya</taxon>
        <taxon>Ascomycota</taxon>
        <taxon>Saccharomycotina</taxon>
        <taxon>Pichiomycetes</taxon>
        <taxon>Metschnikowiaceae</taxon>
        <taxon>Sungouiella</taxon>
    </lineage>
</organism>
<proteinExistence type="inferred from homology"/>
<dbReference type="AlphaFoldDB" id="A0A1L0BT08"/>
<dbReference type="GO" id="GO:0090524">
    <property type="term" value="F:cytochrome-b5 reductase activity, acting on NADH"/>
    <property type="evidence" value="ECO:0007669"/>
    <property type="project" value="UniProtKB-EC"/>
</dbReference>
<dbReference type="CDD" id="cd06183">
    <property type="entry name" value="cyt_b5_reduct_like"/>
    <property type="match status" value="1"/>
</dbReference>
<evidence type="ECO:0000256" key="6">
    <source>
        <dbReference type="ARBA" id="ARBA00022787"/>
    </source>
</evidence>
<evidence type="ECO:0000256" key="12">
    <source>
        <dbReference type="ARBA" id="ARBA00023136"/>
    </source>
</evidence>
<comment type="cofactor">
    <cofactor evidence="1 13 14">
        <name>FAD</name>
        <dbReference type="ChEBI" id="CHEBI:57692"/>
    </cofactor>
</comment>
<dbReference type="InterPro" id="IPR008333">
    <property type="entry name" value="Cbr1-like_FAD-bd_dom"/>
</dbReference>
<keyword evidence="5 15" id="KW-0812">Transmembrane</keyword>
<keyword evidence="4 13" id="KW-0285">Flavoprotein</keyword>
<evidence type="ECO:0000256" key="15">
    <source>
        <dbReference type="SAM" id="Phobius"/>
    </source>
</evidence>
<dbReference type="Gene3D" id="3.40.50.80">
    <property type="entry name" value="Nucleotide-binding domain of ferredoxin-NADP reductase (FNR) module"/>
    <property type="match status" value="1"/>
</dbReference>
<feature type="binding site" evidence="13">
    <location>
        <position position="185"/>
    </location>
    <ligand>
        <name>FAD</name>
        <dbReference type="ChEBI" id="CHEBI:57692"/>
    </ligand>
</feature>
<dbReference type="SUPFAM" id="SSF63380">
    <property type="entry name" value="Riboflavin synthase domain-like"/>
    <property type="match status" value="1"/>
</dbReference>
<keyword evidence="8 15" id="KW-1133">Transmembrane helix</keyword>
<gene>
    <name evidence="17" type="ORF">SAMEA4029010_CIC11G00000002099</name>
</gene>
<dbReference type="GO" id="GO:0005741">
    <property type="term" value="C:mitochondrial outer membrane"/>
    <property type="evidence" value="ECO:0007669"/>
    <property type="project" value="UniProtKB-SubCell"/>
</dbReference>
<feature type="binding site" evidence="13">
    <location>
        <position position="144"/>
    </location>
    <ligand>
        <name>FAD</name>
        <dbReference type="ChEBI" id="CHEBI:57692"/>
    </ligand>
</feature>
<feature type="binding site" evidence="13">
    <location>
        <position position="136"/>
    </location>
    <ligand>
        <name>FAD</name>
        <dbReference type="ChEBI" id="CHEBI:57692"/>
    </ligand>
</feature>
<dbReference type="InterPro" id="IPR017938">
    <property type="entry name" value="Riboflavin_synthase-like_b-brl"/>
</dbReference>
<dbReference type="SUPFAM" id="SSF52343">
    <property type="entry name" value="Ferredoxin reductase-like, C-terminal NADP-linked domain"/>
    <property type="match status" value="1"/>
</dbReference>
<evidence type="ECO:0000256" key="5">
    <source>
        <dbReference type="ARBA" id="ARBA00022692"/>
    </source>
</evidence>
<feature type="binding site" evidence="13">
    <location>
        <position position="119"/>
    </location>
    <ligand>
        <name>FAD</name>
        <dbReference type="ChEBI" id="CHEBI:57692"/>
    </ligand>
</feature>
<dbReference type="PROSITE" id="PS51384">
    <property type="entry name" value="FAD_FR"/>
    <property type="match status" value="1"/>
</dbReference>